<proteinExistence type="predicted"/>
<accession>A0AAV5QRN2</accession>
<name>A0AAV5QRN2_9ASCO</name>
<dbReference type="AlphaFoldDB" id="A0AAV5QRN2"/>
<reference evidence="1 2" key="1">
    <citation type="journal article" date="2023" name="Elife">
        <title>Identification of key yeast species and microbe-microbe interactions impacting larval growth of Drosophila in the wild.</title>
        <authorList>
            <person name="Mure A."/>
            <person name="Sugiura Y."/>
            <person name="Maeda R."/>
            <person name="Honda K."/>
            <person name="Sakurai N."/>
            <person name="Takahashi Y."/>
            <person name="Watada M."/>
            <person name="Katoh T."/>
            <person name="Gotoh A."/>
            <person name="Gotoh Y."/>
            <person name="Taniguchi I."/>
            <person name="Nakamura K."/>
            <person name="Hayashi T."/>
            <person name="Katayama T."/>
            <person name="Uemura T."/>
            <person name="Hattori Y."/>
        </authorList>
    </citation>
    <scope>NUCLEOTIDE SEQUENCE [LARGE SCALE GENOMIC DNA]</scope>
    <source>
        <strain evidence="1 2">SC-9</strain>
    </source>
</reference>
<dbReference type="RefSeq" id="XP_064854105.1">
    <property type="nucleotide sequence ID" value="XM_064998033.1"/>
</dbReference>
<dbReference type="SMART" id="SM01296">
    <property type="entry name" value="N2227"/>
    <property type="match status" value="1"/>
</dbReference>
<keyword evidence="2" id="KW-1185">Reference proteome</keyword>
<dbReference type="InterPro" id="IPR012901">
    <property type="entry name" value="CARME"/>
</dbReference>
<dbReference type="GeneID" id="90075084"/>
<dbReference type="PANTHER" id="PTHR12303:SF11">
    <property type="entry name" value="AER338CP"/>
    <property type="match status" value="1"/>
</dbReference>
<comment type="caution">
    <text evidence="1">The sequence shown here is derived from an EMBL/GenBank/DDBJ whole genome shotgun (WGS) entry which is preliminary data.</text>
</comment>
<dbReference type="PANTHER" id="PTHR12303">
    <property type="entry name" value="CARNOSINE N-METHYLTRANSFERASE"/>
    <property type="match status" value="1"/>
</dbReference>
<protein>
    <submittedName>
        <fullName evidence="1">Uncharacterized protein</fullName>
    </submittedName>
</protein>
<gene>
    <name evidence="1" type="ORF">DASC09_044340</name>
</gene>
<evidence type="ECO:0000313" key="2">
    <source>
        <dbReference type="Proteomes" id="UP001360560"/>
    </source>
</evidence>
<dbReference type="GO" id="GO:0008757">
    <property type="term" value="F:S-adenosylmethionine-dependent methyltransferase activity"/>
    <property type="evidence" value="ECO:0007669"/>
    <property type="project" value="InterPro"/>
</dbReference>
<dbReference type="Proteomes" id="UP001360560">
    <property type="component" value="Unassembled WGS sequence"/>
</dbReference>
<evidence type="ECO:0000313" key="1">
    <source>
        <dbReference type="EMBL" id="GMM37109.1"/>
    </source>
</evidence>
<organism evidence="1 2">
    <name type="scientific">Saccharomycopsis crataegensis</name>
    <dbReference type="NCBI Taxonomy" id="43959"/>
    <lineage>
        <taxon>Eukaryota</taxon>
        <taxon>Fungi</taxon>
        <taxon>Dikarya</taxon>
        <taxon>Ascomycota</taxon>
        <taxon>Saccharomycotina</taxon>
        <taxon>Saccharomycetes</taxon>
        <taxon>Saccharomycopsidaceae</taxon>
        <taxon>Saccharomycopsis</taxon>
    </lineage>
</organism>
<sequence>MKSEQKKFNQNNPSSIQVSLKKQEGLHPTGNMNSRQQKELSEFLTKTSIILITYALLLVFNVNTKIAFPILIIMVLSNAYKLKSLSFLFNKFVKTDISSHRAELINAVKSIQEYNAKTKKWNSRRRSAYNQMSGHHKDIGNKIGYLARVSKVEQAIQENSIVLEDIAKSAIQKYNIEPSEMRLAVPSVQNFRVIESLCHYQRDWSSVGEKEVAPILEFYKKGLSKLGSNVKKSNTAVIVPGSGLGRVAHEIGLEGYQQVHAVEYSMLMHLFNEFVYSEQNNKNYTIYPYIHSYSHHISEANQLRTINLNGSRPKPENLTLHNADFRKFELPNPEGIENVIIVTEFFIDTAENVFEYLDSISKLVQGKNGYWINLGPLKYGSAPKIEPNLEEWKELRALYGWKDIEEVDPLKDDLIGYLTDKKSLWQGNYGVARWISKISK</sequence>
<dbReference type="EMBL" id="BTFZ01000011">
    <property type="protein sequence ID" value="GMM37109.1"/>
    <property type="molecule type" value="Genomic_DNA"/>
</dbReference>
<dbReference type="Pfam" id="PF07942">
    <property type="entry name" value="CARME"/>
    <property type="match status" value="1"/>
</dbReference>